<feature type="compositionally biased region" description="Low complexity" evidence="1">
    <location>
        <begin position="577"/>
        <end position="591"/>
    </location>
</feature>
<reference evidence="2 3" key="1">
    <citation type="journal article" date="2018" name="Mol. Biol. Evol.">
        <title>Broad Genomic Sampling Reveals a Smut Pathogenic Ancestry of the Fungal Clade Ustilaginomycotina.</title>
        <authorList>
            <person name="Kijpornyongpan T."/>
            <person name="Mondo S.J."/>
            <person name="Barry K."/>
            <person name="Sandor L."/>
            <person name="Lee J."/>
            <person name="Lipzen A."/>
            <person name="Pangilinan J."/>
            <person name="LaButti K."/>
            <person name="Hainaut M."/>
            <person name="Henrissat B."/>
            <person name="Grigoriev I.V."/>
            <person name="Spatafora J.W."/>
            <person name="Aime M.C."/>
        </authorList>
    </citation>
    <scope>NUCLEOTIDE SEQUENCE [LARGE SCALE GENOMIC DNA]</scope>
    <source>
        <strain evidence="2 3">MCA 5214</strain>
    </source>
</reference>
<name>A0A316ULL9_9BASI</name>
<feature type="compositionally biased region" description="Low complexity" evidence="1">
    <location>
        <begin position="616"/>
        <end position="627"/>
    </location>
</feature>
<keyword evidence="3" id="KW-1185">Reference proteome</keyword>
<feature type="region of interest" description="Disordered" evidence="1">
    <location>
        <begin position="577"/>
        <end position="654"/>
    </location>
</feature>
<feature type="compositionally biased region" description="Basic and acidic residues" evidence="1">
    <location>
        <begin position="107"/>
        <end position="125"/>
    </location>
</feature>
<feature type="region of interest" description="Disordered" evidence="1">
    <location>
        <begin position="1"/>
        <end position="173"/>
    </location>
</feature>
<feature type="region of interest" description="Disordered" evidence="1">
    <location>
        <begin position="240"/>
        <end position="296"/>
    </location>
</feature>
<feature type="region of interest" description="Disordered" evidence="1">
    <location>
        <begin position="387"/>
        <end position="560"/>
    </location>
</feature>
<evidence type="ECO:0000313" key="3">
    <source>
        <dbReference type="Proteomes" id="UP000245884"/>
    </source>
</evidence>
<dbReference type="RefSeq" id="XP_025360742.1">
    <property type="nucleotide sequence ID" value="XM_025506572.1"/>
</dbReference>
<dbReference type="AlphaFoldDB" id="A0A316ULL9"/>
<organism evidence="2 3">
    <name type="scientific">Jaminaea rosea</name>
    <dbReference type="NCBI Taxonomy" id="1569628"/>
    <lineage>
        <taxon>Eukaryota</taxon>
        <taxon>Fungi</taxon>
        <taxon>Dikarya</taxon>
        <taxon>Basidiomycota</taxon>
        <taxon>Ustilaginomycotina</taxon>
        <taxon>Exobasidiomycetes</taxon>
        <taxon>Microstromatales</taxon>
        <taxon>Microstromatales incertae sedis</taxon>
        <taxon>Jaminaea</taxon>
    </lineage>
</organism>
<dbReference type="EMBL" id="KZ819672">
    <property type="protein sequence ID" value="PWN26130.1"/>
    <property type="molecule type" value="Genomic_DNA"/>
</dbReference>
<evidence type="ECO:0000256" key="1">
    <source>
        <dbReference type="SAM" id="MobiDB-lite"/>
    </source>
</evidence>
<proteinExistence type="predicted"/>
<feature type="compositionally biased region" description="Low complexity" evidence="1">
    <location>
        <begin position="438"/>
        <end position="457"/>
    </location>
</feature>
<feature type="compositionally biased region" description="Polar residues" evidence="1">
    <location>
        <begin position="23"/>
        <end position="35"/>
    </location>
</feature>
<feature type="compositionally biased region" description="Low complexity" evidence="1">
    <location>
        <begin position="545"/>
        <end position="556"/>
    </location>
</feature>
<protein>
    <submittedName>
        <fullName evidence="2">Uncharacterized protein</fullName>
    </submittedName>
</protein>
<feature type="compositionally biased region" description="Basic and acidic residues" evidence="1">
    <location>
        <begin position="594"/>
        <end position="608"/>
    </location>
</feature>
<evidence type="ECO:0000313" key="2">
    <source>
        <dbReference type="EMBL" id="PWN26130.1"/>
    </source>
</evidence>
<feature type="compositionally biased region" description="Low complexity" evidence="1">
    <location>
        <begin position="409"/>
        <end position="425"/>
    </location>
</feature>
<sequence length="687" mass="72242">MSGQEAGPALVVARRSHTRQKSSDSTESMSEATVCSRSRSRSAHDASQPLTSRHAHTSSSATLFSSQNDAGASFDSPSSTLSSSSPPPSCKITPLSIHLESTSTSASDHHERDAAHQHSKSEGARRSGGGQRCSGWHWKRGEVPQPFQPILLPRRDTPELNSSSNSPTTSVSTAKVSQEHLLLNKLSSLTLCGTALAQAPAQAHVALPLDISQEEEDDLGFVYHPTPPFHGSLGLGFSISGELPSSTTPARSHIKQPKEVGQGEDGNEKASSPLHHRSEPAGSEGGPTVKGKTNRLFRRVKEKVIRGATRSRSHVAEGVAHEERDSVNFTAGCLPIPLPASNNAARRGVLIKYDDDEQLSAKHKYGVSGFFSPPHPPPTGCSLPWTPKSWTPPATGGGGGRVGEEKRPATTATATRRTPTATHTPGPKLKLDRKAPTAAPAPASSSSCAQSLLRSRAGTLNREAASVPGCCPEVDVSPPRRARRGIPLGPSLSPSAEHPAQPLPLESSTKQHAPTHPQATVPPRKTSLSLTSAGPPHLPLPLPQAQPASTQPPHAALAAPSMAPSVAFSPIWTAPSALASAQQSPALPLSPRGRKLDPSSVKEKEDHSSTTAQKGSVTPTRPSSTVSEGSTIPPGDGACGRSSKRDEEEEVEMTRRAALVAWVEEGRSAARMAALEEGRLRDELRGD</sequence>
<gene>
    <name evidence="2" type="ORF">BDZ90DRAFT_233275</name>
</gene>
<dbReference type="Proteomes" id="UP000245884">
    <property type="component" value="Unassembled WGS sequence"/>
</dbReference>
<accession>A0A316ULL9</accession>
<feature type="compositionally biased region" description="Low complexity" evidence="1">
    <location>
        <begin position="161"/>
        <end position="173"/>
    </location>
</feature>
<dbReference type="GeneID" id="37028395"/>